<comment type="caution">
    <text evidence="7">The sequence shown here is derived from an EMBL/GenBank/DDBJ whole genome shotgun (WGS) entry which is preliminary data.</text>
</comment>
<evidence type="ECO:0000313" key="8">
    <source>
        <dbReference type="Proteomes" id="UP000018093"/>
    </source>
</evidence>
<dbReference type="Proteomes" id="UP000018093">
    <property type="component" value="Unassembled WGS sequence"/>
</dbReference>
<dbReference type="PANTHER" id="PTHR42749">
    <property type="entry name" value="CELL SHAPE-DETERMINING PROTEIN MREB"/>
    <property type="match status" value="1"/>
</dbReference>
<protein>
    <submittedName>
        <fullName evidence="7">Cell shape determining protein MreB/Mrl family</fullName>
    </submittedName>
</protein>
<name>R7G7S0_9FIRM</name>
<comment type="similarity">
    <text evidence="6">Belongs to the FtsA/MreB family.</text>
</comment>
<keyword evidence="4" id="KW-0067">ATP-binding</keyword>
<dbReference type="PRINTS" id="PR01652">
    <property type="entry name" value="SHAPEPROTEIN"/>
</dbReference>
<dbReference type="EMBL" id="CBIN010000260">
    <property type="protein sequence ID" value="CDE23464.1"/>
    <property type="molecule type" value="Genomic_DNA"/>
</dbReference>
<evidence type="ECO:0000256" key="4">
    <source>
        <dbReference type="ARBA" id="ARBA00022840"/>
    </source>
</evidence>
<dbReference type="InterPro" id="IPR043129">
    <property type="entry name" value="ATPase_NBD"/>
</dbReference>
<sequence length="163" mass="17583">MGEIVSSTSLKVAGDTFDRDIIKFVKEEKKLLIGDRTAEDVKKQIGTAWKGSASDTIEVSGRDLVTGLPTTITLNSREIQSSMAESLQDVVRACKTVLEQTPPELASDIVTRGIVLTGGGALLRGIDELLRNELHIPVYVAENALRCVAEGTGILLENLHLVQ</sequence>
<evidence type="ECO:0000256" key="3">
    <source>
        <dbReference type="ARBA" id="ARBA00022741"/>
    </source>
</evidence>
<dbReference type="GO" id="GO:0005737">
    <property type="term" value="C:cytoplasm"/>
    <property type="evidence" value="ECO:0007669"/>
    <property type="project" value="UniProtKB-SubCell"/>
</dbReference>
<proteinExistence type="inferred from homology"/>
<evidence type="ECO:0000256" key="6">
    <source>
        <dbReference type="ARBA" id="ARBA00023458"/>
    </source>
</evidence>
<dbReference type="SUPFAM" id="SSF53067">
    <property type="entry name" value="Actin-like ATPase domain"/>
    <property type="match status" value="1"/>
</dbReference>
<accession>R7G7S0</accession>
<dbReference type="GO" id="GO:0000902">
    <property type="term" value="P:cell morphogenesis"/>
    <property type="evidence" value="ECO:0007669"/>
    <property type="project" value="InterPro"/>
</dbReference>
<dbReference type="PANTHER" id="PTHR42749:SF4">
    <property type="entry name" value="CELL SHAPE-DETERMINING PROTEIN MBL"/>
    <property type="match status" value="1"/>
</dbReference>
<dbReference type="InterPro" id="IPR004753">
    <property type="entry name" value="MreB"/>
</dbReference>
<organism evidence="7 8">
    <name type="scientific">Amedibacillus dolichus CAG:375</name>
    <dbReference type="NCBI Taxonomy" id="1263076"/>
    <lineage>
        <taxon>Bacteria</taxon>
        <taxon>Bacillati</taxon>
        <taxon>Bacillota</taxon>
        <taxon>Erysipelotrichia</taxon>
        <taxon>Erysipelotrichales</taxon>
        <taxon>Erysipelotrichaceae</taxon>
        <taxon>Amedibacillus</taxon>
    </lineage>
</organism>
<evidence type="ECO:0000256" key="5">
    <source>
        <dbReference type="ARBA" id="ARBA00022960"/>
    </source>
</evidence>
<evidence type="ECO:0000313" key="7">
    <source>
        <dbReference type="EMBL" id="CDE23464.1"/>
    </source>
</evidence>
<dbReference type="Gene3D" id="3.30.420.40">
    <property type="match status" value="1"/>
</dbReference>
<dbReference type="Pfam" id="PF06723">
    <property type="entry name" value="MreB_Mbl"/>
    <property type="match status" value="1"/>
</dbReference>
<keyword evidence="2" id="KW-0963">Cytoplasm</keyword>
<gene>
    <name evidence="7" type="ORF">BN631_01880</name>
</gene>
<dbReference type="AlphaFoldDB" id="R7G7S0"/>
<dbReference type="InterPro" id="IPR056546">
    <property type="entry name" value="MreB_MamK-like"/>
</dbReference>
<dbReference type="GO" id="GO:0008360">
    <property type="term" value="P:regulation of cell shape"/>
    <property type="evidence" value="ECO:0007669"/>
    <property type="project" value="UniProtKB-KW"/>
</dbReference>
<reference evidence="7" key="1">
    <citation type="submission" date="2012-11" db="EMBL/GenBank/DDBJ databases">
        <title>Dependencies among metagenomic species, viruses, plasmids and units of genetic variation.</title>
        <authorList>
            <person name="Nielsen H.B."/>
            <person name="Almeida M."/>
            <person name="Juncker A.S."/>
            <person name="Rasmussen S."/>
            <person name="Li J."/>
            <person name="Sunagawa S."/>
            <person name="Plichta D."/>
            <person name="Gautier L."/>
            <person name="Le Chatelier E."/>
            <person name="Peletier E."/>
            <person name="Bonde I."/>
            <person name="Nielsen T."/>
            <person name="Manichanh C."/>
            <person name="Arumugam M."/>
            <person name="Batto J."/>
            <person name="Santos M.B.Q.D."/>
            <person name="Blom N."/>
            <person name="Borruel N."/>
            <person name="Burgdorf K.S."/>
            <person name="Boumezbeur F."/>
            <person name="Casellas F."/>
            <person name="Dore J."/>
            <person name="Guarner F."/>
            <person name="Hansen T."/>
            <person name="Hildebrand F."/>
            <person name="Kaas R.S."/>
            <person name="Kennedy S."/>
            <person name="Kristiansen K."/>
            <person name="Kultima J.R."/>
            <person name="Leonard P."/>
            <person name="Levenez F."/>
            <person name="Lund O."/>
            <person name="Moumen B."/>
            <person name="Le Paslier D."/>
            <person name="Pons N."/>
            <person name="Pedersen O."/>
            <person name="Prifti E."/>
            <person name="Qin J."/>
            <person name="Raes J."/>
            <person name="Tap J."/>
            <person name="Tims S."/>
            <person name="Ussery D.W."/>
            <person name="Yamada T."/>
            <person name="MetaHit consortium"/>
            <person name="Renault P."/>
            <person name="Sicheritz-Ponten T."/>
            <person name="Bork P."/>
            <person name="Wang J."/>
            <person name="Brunak S."/>
            <person name="Ehrlich S.D."/>
        </authorList>
    </citation>
    <scope>NUCLEOTIDE SEQUENCE [LARGE SCALE GENOMIC DNA]</scope>
</reference>
<keyword evidence="3" id="KW-0547">Nucleotide-binding</keyword>
<evidence type="ECO:0000256" key="2">
    <source>
        <dbReference type="ARBA" id="ARBA00022490"/>
    </source>
</evidence>
<dbReference type="GO" id="GO:0005524">
    <property type="term" value="F:ATP binding"/>
    <property type="evidence" value="ECO:0007669"/>
    <property type="project" value="UniProtKB-KW"/>
</dbReference>
<comment type="subcellular location">
    <subcellularLocation>
        <location evidence="1">Cytoplasm</location>
    </subcellularLocation>
</comment>
<evidence type="ECO:0000256" key="1">
    <source>
        <dbReference type="ARBA" id="ARBA00004496"/>
    </source>
</evidence>
<keyword evidence="5" id="KW-0133">Cell shape</keyword>